<gene>
    <name evidence="3" type="ORF">D3874_11655</name>
</gene>
<dbReference type="GO" id="GO:0016491">
    <property type="term" value="F:oxidoreductase activity"/>
    <property type="evidence" value="ECO:0007669"/>
    <property type="project" value="UniProtKB-KW"/>
</dbReference>
<dbReference type="InterPro" id="IPR051691">
    <property type="entry name" value="Metab_Enz_Cyan_OpOx_G3PDH"/>
</dbReference>
<accession>A0A418WC21</accession>
<proteinExistence type="predicted"/>
<evidence type="ECO:0000313" key="3">
    <source>
        <dbReference type="EMBL" id="RJF87597.1"/>
    </source>
</evidence>
<dbReference type="OrthoDB" id="9803192at2"/>
<dbReference type="EMBL" id="QYUK01000011">
    <property type="protein sequence ID" value="RJF87597.1"/>
    <property type="molecule type" value="Genomic_DNA"/>
</dbReference>
<comment type="caution">
    <text evidence="3">The sequence shown here is derived from an EMBL/GenBank/DDBJ whole genome shotgun (WGS) entry which is preliminary data.</text>
</comment>
<name>A0A418WC21_9PROT</name>
<dbReference type="PANTHER" id="PTHR42949:SF3">
    <property type="entry name" value="ANAEROBIC GLYCEROL-3-PHOSPHATE DEHYDROGENASE SUBUNIT B"/>
    <property type="match status" value="1"/>
</dbReference>
<dbReference type="SUPFAM" id="SSF51905">
    <property type="entry name" value="FAD/NAD(P)-binding domain"/>
    <property type="match status" value="1"/>
</dbReference>
<dbReference type="Pfam" id="PF07992">
    <property type="entry name" value="Pyr_redox_2"/>
    <property type="match status" value="1"/>
</dbReference>
<dbReference type="InterPro" id="IPR023753">
    <property type="entry name" value="FAD/NAD-binding_dom"/>
</dbReference>
<evidence type="ECO:0000259" key="2">
    <source>
        <dbReference type="Pfam" id="PF07992"/>
    </source>
</evidence>
<dbReference type="AlphaFoldDB" id="A0A418WC21"/>
<dbReference type="PANTHER" id="PTHR42949">
    <property type="entry name" value="ANAEROBIC GLYCEROL-3-PHOSPHATE DEHYDROGENASE SUBUNIT B"/>
    <property type="match status" value="1"/>
</dbReference>
<reference evidence="3 4" key="1">
    <citation type="submission" date="2018-09" db="EMBL/GenBank/DDBJ databases">
        <authorList>
            <person name="Zhu H."/>
        </authorList>
    </citation>
    <scope>NUCLEOTIDE SEQUENCE [LARGE SCALE GENOMIC DNA]</scope>
    <source>
        <strain evidence="3 4">K1W22B-8</strain>
    </source>
</reference>
<feature type="domain" description="FAD/NAD(P)-binding" evidence="2">
    <location>
        <begin position="6"/>
        <end position="288"/>
    </location>
</feature>
<sequence length="408" mass="42708">MAETCDVAIVGGGPAGLAAATSLKRQGLTRVIVLEREAEAGGIPRHCSHSPFGLREFHRLLSGPAYARTLVQRAIAAGVEIRTGATVTALEPGGLLDVTSDGGPYPLAAQRVLLATGVRESPRAARLVSGERPLGIVTTGALQAMVHLKNRAPFRRPVIVGTELVSFSALLTCRNADIHPIAMIEAGPRTTARRPSGLLPWLLGVPLHHHARITGISGKPRVEQVEITAGDKVFTLDCDGILFTGRFVPEASLARMGHLSVDPGTGGPQVDQFGRGTDPAYYAAGNLLRPVETGGWSWREGVAAAGWIAADLAGRLPPAGDEIAVTAAAPLKYVMPQRLCAGAGMTHLQLRVEGPVRGLLVLRDGARVLWSGKIDALPERRLLVPVPPPAAIGAARSLELALINGASP</sequence>
<dbReference type="RefSeq" id="WP_119778236.1">
    <property type="nucleotide sequence ID" value="NZ_QYUK01000011.1"/>
</dbReference>
<organism evidence="3 4">
    <name type="scientific">Oleomonas cavernae</name>
    <dbReference type="NCBI Taxonomy" id="2320859"/>
    <lineage>
        <taxon>Bacteria</taxon>
        <taxon>Pseudomonadati</taxon>
        <taxon>Pseudomonadota</taxon>
        <taxon>Alphaproteobacteria</taxon>
        <taxon>Acetobacterales</taxon>
        <taxon>Acetobacteraceae</taxon>
        <taxon>Oleomonas</taxon>
    </lineage>
</organism>
<dbReference type="Gene3D" id="3.50.50.60">
    <property type="entry name" value="FAD/NAD(P)-binding domain"/>
    <property type="match status" value="3"/>
</dbReference>
<keyword evidence="4" id="KW-1185">Reference proteome</keyword>
<dbReference type="PRINTS" id="PR00419">
    <property type="entry name" value="ADXRDTASE"/>
</dbReference>
<evidence type="ECO:0000256" key="1">
    <source>
        <dbReference type="ARBA" id="ARBA00023002"/>
    </source>
</evidence>
<evidence type="ECO:0000313" key="4">
    <source>
        <dbReference type="Proteomes" id="UP000284605"/>
    </source>
</evidence>
<keyword evidence="1" id="KW-0560">Oxidoreductase</keyword>
<protein>
    <submittedName>
        <fullName evidence="3">FAD-dependent oxidoreductase</fullName>
    </submittedName>
</protein>
<dbReference type="Proteomes" id="UP000284605">
    <property type="component" value="Unassembled WGS sequence"/>
</dbReference>
<dbReference type="InterPro" id="IPR036188">
    <property type="entry name" value="FAD/NAD-bd_sf"/>
</dbReference>